<dbReference type="Proteomes" id="UP000318833">
    <property type="component" value="Unassembled WGS sequence"/>
</dbReference>
<name>A0A554VH85_9FLAO</name>
<keyword evidence="3" id="KW-1185">Reference proteome</keyword>
<feature type="domain" description="C-type lectin" evidence="1">
    <location>
        <begin position="300"/>
        <end position="432"/>
    </location>
</feature>
<dbReference type="PROSITE" id="PS50041">
    <property type="entry name" value="C_TYPE_LECTIN_2"/>
    <property type="match status" value="1"/>
</dbReference>
<dbReference type="RefSeq" id="WP_143917421.1">
    <property type="nucleotide sequence ID" value="NZ_CANMIK010000044.1"/>
</dbReference>
<dbReference type="InterPro" id="IPR001304">
    <property type="entry name" value="C-type_lectin-like"/>
</dbReference>
<sequence>MRSYLIIIVLFSTIFLLEAQETYIDNFGTVSYANNDGTANWAGNWAEIEPFATDDDPFGGFIRITGNRLRFSFIFAGDEQIQRTADLTGAATATLSFDWETFSLEAGETIDVQISSTGGAPFTTLASFGNGVNTTDTFTQDISGFISANTTIRFINTNNDWNQGNDRFFVDNLQIETFVNMAPVITVSGDQHFCPNATNSIPVVQTVSITDVDDTELDQVTIQVSTGYQNGQDVLTLTGVHPNITDSWDVVEGRLTLTGPTTLAEFEAAVLAVEFSSTPPVVTGLREFSVVLGSPLFLPETGHYYEFVPSLGIRWDDARDEAALRTFFGLQGYLTTLTSVIEATFAGSQITGTGWIGASDNFGTGEGEWRWETGPEAGTVFWNGNQTGAVAPGEFAFWNNNEPNDCCSGTNGEENYAHITDNTIGIENSWNDLPITGGGGAYQAQGYIVEYGGLPGDPVLQISGVTRLRISCSVITNRSKTYRVNN</sequence>
<gene>
    <name evidence="2" type="ORF">FOF46_18065</name>
</gene>
<organism evidence="2 3">
    <name type="scientific">Aquimarina algiphila</name>
    <dbReference type="NCBI Taxonomy" id="2047982"/>
    <lineage>
        <taxon>Bacteria</taxon>
        <taxon>Pseudomonadati</taxon>
        <taxon>Bacteroidota</taxon>
        <taxon>Flavobacteriia</taxon>
        <taxon>Flavobacteriales</taxon>
        <taxon>Flavobacteriaceae</taxon>
        <taxon>Aquimarina</taxon>
    </lineage>
</organism>
<comment type="caution">
    <text evidence="2">The sequence shown here is derived from an EMBL/GenBank/DDBJ whole genome shotgun (WGS) entry which is preliminary data.</text>
</comment>
<dbReference type="AlphaFoldDB" id="A0A554VH85"/>
<proteinExistence type="predicted"/>
<dbReference type="SUPFAM" id="SSF56436">
    <property type="entry name" value="C-type lectin-like"/>
    <property type="match status" value="1"/>
</dbReference>
<dbReference type="OrthoDB" id="279982at2"/>
<evidence type="ECO:0000313" key="3">
    <source>
        <dbReference type="Proteomes" id="UP000318833"/>
    </source>
</evidence>
<dbReference type="InterPro" id="IPR016186">
    <property type="entry name" value="C-type_lectin-like/link_sf"/>
</dbReference>
<dbReference type="InterPro" id="IPR016187">
    <property type="entry name" value="CTDL_fold"/>
</dbReference>
<evidence type="ECO:0000259" key="1">
    <source>
        <dbReference type="PROSITE" id="PS50041"/>
    </source>
</evidence>
<reference evidence="2 3" key="1">
    <citation type="submission" date="2019-07" db="EMBL/GenBank/DDBJ databases">
        <title>The draft genome sequence of Aquimarina algiphila M91.</title>
        <authorList>
            <person name="Meng X."/>
        </authorList>
    </citation>
    <scope>NUCLEOTIDE SEQUENCE [LARGE SCALE GENOMIC DNA]</scope>
    <source>
        <strain evidence="2 3">M91</strain>
    </source>
</reference>
<evidence type="ECO:0000313" key="2">
    <source>
        <dbReference type="EMBL" id="TSE06822.1"/>
    </source>
</evidence>
<dbReference type="Gene3D" id="3.10.100.10">
    <property type="entry name" value="Mannose-Binding Protein A, subunit A"/>
    <property type="match status" value="1"/>
</dbReference>
<dbReference type="EMBL" id="VLNR01000040">
    <property type="protein sequence ID" value="TSE06822.1"/>
    <property type="molecule type" value="Genomic_DNA"/>
</dbReference>
<protein>
    <recommendedName>
        <fullName evidence="1">C-type lectin domain-containing protein</fullName>
    </recommendedName>
</protein>
<accession>A0A554VH85</accession>